<protein>
    <recommendedName>
        <fullName evidence="3">Aspartic peptidase DDI1-type domain-containing protein</fullName>
    </recommendedName>
</protein>
<name>A0ABQ5CEJ0_9ASTR</name>
<reference evidence="1" key="1">
    <citation type="journal article" date="2022" name="Int. J. Mol. Sci.">
        <title>Draft Genome of Tanacetum Coccineum: Genomic Comparison of Closely Related Tanacetum-Family Plants.</title>
        <authorList>
            <person name="Yamashiro T."/>
            <person name="Shiraishi A."/>
            <person name="Nakayama K."/>
            <person name="Satake H."/>
        </authorList>
    </citation>
    <scope>NUCLEOTIDE SEQUENCE</scope>
</reference>
<accession>A0ABQ5CEJ0</accession>
<evidence type="ECO:0008006" key="3">
    <source>
        <dbReference type="Google" id="ProtNLM"/>
    </source>
</evidence>
<comment type="caution">
    <text evidence="1">The sequence shown here is derived from an EMBL/GenBank/DDBJ whole genome shotgun (WGS) entry which is preliminary data.</text>
</comment>
<dbReference type="EMBL" id="BQNB010014217">
    <property type="protein sequence ID" value="GJT25470.1"/>
    <property type="molecule type" value="Genomic_DNA"/>
</dbReference>
<organism evidence="1 2">
    <name type="scientific">Tanacetum coccineum</name>
    <dbReference type="NCBI Taxonomy" id="301880"/>
    <lineage>
        <taxon>Eukaryota</taxon>
        <taxon>Viridiplantae</taxon>
        <taxon>Streptophyta</taxon>
        <taxon>Embryophyta</taxon>
        <taxon>Tracheophyta</taxon>
        <taxon>Spermatophyta</taxon>
        <taxon>Magnoliopsida</taxon>
        <taxon>eudicotyledons</taxon>
        <taxon>Gunneridae</taxon>
        <taxon>Pentapetalae</taxon>
        <taxon>asterids</taxon>
        <taxon>campanulids</taxon>
        <taxon>Asterales</taxon>
        <taxon>Asteraceae</taxon>
        <taxon>Asteroideae</taxon>
        <taxon>Anthemideae</taxon>
        <taxon>Anthemidinae</taxon>
        <taxon>Tanacetum</taxon>
    </lineage>
</organism>
<proteinExistence type="predicted"/>
<evidence type="ECO:0000313" key="1">
    <source>
        <dbReference type="EMBL" id="GJT25470.1"/>
    </source>
</evidence>
<gene>
    <name evidence="1" type="ORF">Tco_0895407</name>
</gene>
<keyword evidence="2" id="KW-1185">Reference proteome</keyword>
<dbReference type="Proteomes" id="UP001151760">
    <property type="component" value="Unassembled WGS sequence"/>
</dbReference>
<sequence>MSDRRLLDLEDQIKFLLKGPQTTYGTSSTNIPQAYVKAVSSDTPPRSLNETPRQNSFTFCERFRPNPQPKALETNFEAQVRDYMVAHTERMERMEEEKSVENNGVAGKMECEAYHSIPVEPMCKVMLKKMITKKEDMGGNFVIPCNLGGLKYMDALVDQGSDVNVMPLSTYNRLTNKKLQKKKLVFLSLVKRIFNTQGISEEMTY</sequence>
<reference evidence="1" key="2">
    <citation type="submission" date="2022-01" db="EMBL/GenBank/DDBJ databases">
        <authorList>
            <person name="Yamashiro T."/>
            <person name="Shiraishi A."/>
            <person name="Satake H."/>
            <person name="Nakayama K."/>
        </authorList>
    </citation>
    <scope>NUCLEOTIDE SEQUENCE</scope>
</reference>
<evidence type="ECO:0000313" key="2">
    <source>
        <dbReference type="Proteomes" id="UP001151760"/>
    </source>
</evidence>